<dbReference type="OrthoDB" id="5104857at2759"/>
<feature type="chain" id="PRO_5035872054" evidence="2">
    <location>
        <begin position="20"/>
        <end position="230"/>
    </location>
</feature>
<evidence type="ECO:0000256" key="2">
    <source>
        <dbReference type="SAM" id="SignalP"/>
    </source>
</evidence>
<accession>A0A8T9B7W5</accession>
<evidence type="ECO:0000256" key="1">
    <source>
        <dbReference type="SAM" id="MobiDB-lite"/>
    </source>
</evidence>
<keyword evidence="2" id="KW-0732">Signal</keyword>
<gene>
    <name evidence="3" type="ORF">LARI1_G009086</name>
</gene>
<feature type="signal peptide" evidence="2">
    <location>
        <begin position="1"/>
        <end position="19"/>
    </location>
</feature>
<sequence length="230" mass="22909">MKFLSLSTLFLLVTGFVDATISPVVCISAPAVTLQPGSIVSARRCADQSSPSCTQAMISGGSGDQNALDISQSGVISCILPIATQTTLVTSIGPSTTVTEALTSTILSTSAPSTSALSTNLVSASTFSISYSSLAPPTTSNAMSGNSAASTSTSTSTPASNANAVSVTSGASSNMVIGNPATASVSSATNLVPTAMGTIMTTLSQASAIMTERQLSWRITETITALCTSS</sequence>
<organism evidence="3 4">
    <name type="scientific">Lachnellula arida</name>
    <dbReference type="NCBI Taxonomy" id="1316785"/>
    <lineage>
        <taxon>Eukaryota</taxon>
        <taxon>Fungi</taxon>
        <taxon>Dikarya</taxon>
        <taxon>Ascomycota</taxon>
        <taxon>Pezizomycotina</taxon>
        <taxon>Leotiomycetes</taxon>
        <taxon>Helotiales</taxon>
        <taxon>Lachnaceae</taxon>
        <taxon>Lachnellula</taxon>
    </lineage>
</organism>
<feature type="region of interest" description="Disordered" evidence="1">
    <location>
        <begin position="137"/>
        <end position="165"/>
    </location>
</feature>
<dbReference type="Proteomes" id="UP000469559">
    <property type="component" value="Unassembled WGS sequence"/>
</dbReference>
<protein>
    <submittedName>
        <fullName evidence="3">Uncharacterized protein</fullName>
    </submittedName>
</protein>
<evidence type="ECO:0000313" key="4">
    <source>
        <dbReference type="Proteomes" id="UP000469559"/>
    </source>
</evidence>
<name>A0A8T9B7W5_9HELO</name>
<reference evidence="3 4" key="1">
    <citation type="submission" date="2018-05" db="EMBL/GenBank/DDBJ databases">
        <title>Whole genome sequencing for identification of molecular markers to develop diagnostic detection tools for the regulated plant pathogen Lachnellula willkommii.</title>
        <authorList>
            <person name="Giroux E."/>
            <person name="Bilodeau G."/>
        </authorList>
    </citation>
    <scope>NUCLEOTIDE SEQUENCE [LARGE SCALE GENOMIC DNA]</scope>
    <source>
        <strain evidence="3 4">CBS 203.66</strain>
    </source>
</reference>
<dbReference type="AlphaFoldDB" id="A0A8T9B7W5"/>
<keyword evidence="4" id="KW-1185">Reference proteome</keyword>
<comment type="caution">
    <text evidence="3">The sequence shown here is derived from an EMBL/GenBank/DDBJ whole genome shotgun (WGS) entry which is preliminary data.</text>
</comment>
<evidence type="ECO:0000313" key="3">
    <source>
        <dbReference type="EMBL" id="TVY14463.1"/>
    </source>
</evidence>
<proteinExistence type="predicted"/>
<dbReference type="EMBL" id="QGMF01000682">
    <property type="protein sequence ID" value="TVY14463.1"/>
    <property type="molecule type" value="Genomic_DNA"/>
</dbReference>
<feature type="compositionally biased region" description="Low complexity" evidence="1">
    <location>
        <begin position="138"/>
        <end position="165"/>
    </location>
</feature>